<dbReference type="Pfam" id="PF03572">
    <property type="entry name" value="Peptidase_S41"/>
    <property type="match status" value="1"/>
</dbReference>
<gene>
    <name evidence="2" type="ORF">K040078D81_44050</name>
</gene>
<dbReference type="PANTHER" id="PTHR32060">
    <property type="entry name" value="TAIL-SPECIFIC PROTEASE"/>
    <property type="match status" value="1"/>
</dbReference>
<proteinExistence type="predicted"/>
<dbReference type="Gene3D" id="3.30.750.44">
    <property type="match status" value="1"/>
</dbReference>
<comment type="caution">
    <text evidence="2">The sequence shown here is derived from an EMBL/GenBank/DDBJ whole genome shotgun (WGS) entry which is preliminary data.</text>
</comment>
<dbReference type="PANTHER" id="PTHR32060:SF30">
    <property type="entry name" value="CARBOXY-TERMINAL PROCESSING PROTEASE CTPA"/>
    <property type="match status" value="1"/>
</dbReference>
<dbReference type="RefSeq" id="WP_390408601.1">
    <property type="nucleotide sequence ID" value="NZ_BAABYW010000001.1"/>
</dbReference>
<evidence type="ECO:0000313" key="3">
    <source>
        <dbReference type="Proteomes" id="UP001600943"/>
    </source>
</evidence>
<reference evidence="2 3" key="1">
    <citation type="submission" date="2024-04" db="EMBL/GenBank/DDBJ databases">
        <title>Defined microbial consortia suppress multidrug-resistant proinflammatory Enterobacteriaceae via ecological control.</title>
        <authorList>
            <person name="Furuichi M."/>
            <person name="Kawaguchi T."/>
            <person name="Pust M."/>
            <person name="Yasuma K."/>
            <person name="Plichta D."/>
            <person name="Hasegawa N."/>
            <person name="Ohya T."/>
            <person name="Bhattarai S."/>
            <person name="Sasajima S."/>
            <person name="Aoto Y."/>
            <person name="Tuganbaev T."/>
            <person name="Yaginuma M."/>
            <person name="Ueda M."/>
            <person name="Okahashi N."/>
            <person name="Amafuji K."/>
            <person name="Kiridooshi Y."/>
            <person name="Sugita K."/>
            <person name="Strazar M."/>
            <person name="Skelly A."/>
            <person name="Suda W."/>
            <person name="Hattori M."/>
            <person name="Nakamoto N."/>
            <person name="Caballero S."/>
            <person name="Norman J."/>
            <person name="Olle B."/>
            <person name="Tanoue T."/>
            <person name="Arita M."/>
            <person name="Bucci V."/>
            <person name="Atarashi K."/>
            <person name="Xavier R."/>
            <person name="Honda K."/>
        </authorList>
    </citation>
    <scope>NUCLEOTIDE SEQUENCE [LARGE SCALE GENOMIC DNA]</scope>
    <source>
        <strain evidence="3">k04-0078-D8-1</strain>
    </source>
</reference>
<accession>A0ABQ0BG11</accession>
<dbReference type="EMBL" id="BAABYW010000001">
    <property type="protein sequence ID" value="GAA6410288.1"/>
    <property type="molecule type" value="Genomic_DNA"/>
</dbReference>
<dbReference type="CDD" id="cd06567">
    <property type="entry name" value="Peptidase_S41"/>
    <property type="match status" value="1"/>
</dbReference>
<dbReference type="InterPro" id="IPR029045">
    <property type="entry name" value="ClpP/crotonase-like_dom_sf"/>
</dbReference>
<dbReference type="InterPro" id="IPR028204">
    <property type="entry name" value="Tricorn_C1"/>
</dbReference>
<dbReference type="SMART" id="SM00245">
    <property type="entry name" value="TSPc"/>
    <property type="match status" value="1"/>
</dbReference>
<evidence type="ECO:0000259" key="1">
    <source>
        <dbReference type="SMART" id="SM00245"/>
    </source>
</evidence>
<dbReference type="SUPFAM" id="SSF52096">
    <property type="entry name" value="ClpP/crotonase"/>
    <property type="match status" value="1"/>
</dbReference>
<sequence length="412" mass="47351">MVTSTDCIEMTDDNCLDFEMKKKEILYSAWRLVDTNYAFFKFKDIDWWSVWSKYEKCIKQISTYKSLYQIIENMLYELEDAHTKLVYSPYIARQGIIPLTLKYLNNDFYVIKKPGNGLPSEALKLLQINDISMKEIENKFSDKIKYKENSAKINAIMSKILNGEIGYDLSLRMRSMTGEIIEENIKYQSLANIKNFDFSLSNLKKSLHFCETRNFGKEIGYIKIHSFQMKNVVAEFEKLILCMDNKHSLIIDIRGNDGGSVENAIKTVGLLLNKSLLLGYKIKRDGTVNHYGYKAPEPIIIRPSKVNVMFNKIFVLCDEFTMSSAEFIFLNALKKSECNTIVIGQKTAGLINIASIYTLFDDTKLQISTAILTDESGKILKNKGIIPDVEVVNTDKIFYGEDKQLEYALNQC</sequence>
<dbReference type="InterPro" id="IPR005151">
    <property type="entry name" value="Tail-specific_protease"/>
</dbReference>
<protein>
    <recommendedName>
        <fullName evidence="1">Tail specific protease domain-containing protein</fullName>
    </recommendedName>
</protein>
<name>A0ABQ0BG11_9FIRM</name>
<keyword evidence="3" id="KW-1185">Reference proteome</keyword>
<dbReference type="Proteomes" id="UP001600943">
    <property type="component" value="Unassembled WGS sequence"/>
</dbReference>
<dbReference type="Gene3D" id="3.90.226.10">
    <property type="entry name" value="2-enoyl-CoA Hydratase, Chain A, domain 1"/>
    <property type="match status" value="1"/>
</dbReference>
<dbReference type="Pfam" id="PF14684">
    <property type="entry name" value="Tricorn_C1"/>
    <property type="match status" value="1"/>
</dbReference>
<feature type="domain" description="Tail specific protease" evidence="1">
    <location>
        <begin position="173"/>
        <end position="392"/>
    </location>
</feature>
<organism evidence="2 3">
    <name type="scientific">Blautia hominis</name>
    <dbReference type="NCBI Taxonomy" id="2025493"/>
    <lineage>
        <taxon>Bacteria</taxon>
        <taxon>Bacillati</taxon>
        <taxon>Bacillota</taxon>
        <taxon>Clostridia</taxon>
        <taxon>Lachnospirales</taxon>
        <taxon>Lachnospiraceae</taxon>
        <taxon>Blautia</taxon>
    </lineage>
</organism>
<evidence type="ECO:0000313" key="2">
    <source>
        <dbReference type="EMBL" id="GAA6410288.1"/>
    </source>
</evidence>